<dbReference type="InterPro" id="IPR003593">
    <property type="entry name" value="AAA+_ATPase"/>
</dbReference>
<sequence>MRVLFQYMRPYKWLVVLALLLAAVNQVFSLFAPMISGKLLDLFANHPYSFDKVGKQPRTEHEYLFGGDGYHGLFFFLLLLIGTAMVSRIAKAFQDYFVNVIIQKFGATIFTDGLKHSMRLPYQDFEDQRSGETLSILTKVRTDTEKFITSFINVFFVIIVSIVFVSIYAFQLHWSIMPVYTVGIFIIAVVTSLLSRRIKLIQKRIVAETTALAGTTTESLRNIEIVKSLGLTEQEVKRLNNNTFKILGLELKKVKSIRALSFIQGTLVNFLQQVIAFTLLWLIYRDAITPGQYLSLSFYGFFIFGPMQEIGNIIISYREAEASLNNFHNLMLRKAELKPVAPRHIGILEELEFVNVAFRHQTAHFNALNNISFDVKKGETIAFVGPSGSGKSTLVKLLVGLYRPAKGKIYYNTIDDDAIDFDELRGQLGFVTQDTQLFAGPIKDNLLFVNPKATEAEINEALEKASCLQLLERADNGINTVIGEGGLKLSGGERQRIAIARALLRNPHLLIFDEATSALDSITEEEITKTIRAVSSKGNQITVLIAHRLSTIMHADRIYVLERGEIVETGSHEALLERKGLYYAMWRQQIGERRKEAVAG</sequence>
<name>A0A1A9I6L2_9BACT</name>
<dbReference type="PROSITE" id="PS50929">
    <property type="entry name" value="ABC_TM1F"/>
    <property type="match status" value="1"/>
</dbReference>
<evidence type="ECO:0000256" key="6">
    <source>
        <dbReference type="ARBA" id="ARBA00022840"/>
    </source>
</evidence>
<dbReference type="SMART" id="SM00382">
    <property type="entry name" value="AAA"/>
    <property type="match status" value="1"/>
</dbReference>
<keyword evidence="7 9" id="KW-1133">Transmembrane helix</keyword>
<feature type="transmembrane region" description="Helical" evidence="9">
    <location>
        <begin position="176"/>
        <end position="194"/>
    </location>
</feature>
<dbReference type="OrthoDB" id="1522160at2"/>
<dbReference type="PANTHER" id="PTHR43394">
    <property type="entry name" value="ATP-DEPENDENT PERMEASE MDL1, MITOCHONDRIAL"/>
    <property type="match status" value="1"/>
</dbReference>
<dbReference type="PROSITE" id="PS00211">
    <property type="entry name" value="ABC_TRANSPORTER_1"/>
    <property type="match status" value="1"/>
</dbReference>
<evidence type="ECO:0000256" key="8">
    <source>
        <dbReference type="ARBA" id="ARBA00023136"/>
    </source>
</evidence>
<keyword evidence="2" id="KW-0813">Transport</keyword>
<dbReference type="FunFam" id="3.40.50.300:FF:000299">
    <property type="entry name" value="ABC transporter ATP-binding protein/permease"/>
    <property type="match status" value="1"/>
</dbReference>
<dbReference type="PROSITE" id="PS50893">
    <property type="entry name" value="ABC_TRANSPORTER_2"/>
    <property type="match status" value="1"/>
</dbReference>
<dbReference type="Pfam" id="PF00664">
    <property type="entry name" value="ABC_membrane"/>
    <property type="match status" value="1"/>
</dbReference>
<evidence type="ECO:0000313" key="13">
    <source>
        <dbReference type="Proteomes" id="UP000077667"/>
    </source>
</evidence>
<dbReference type="CDD" id="cd07346">
    <property type="entry name" value="ABC_6TM_exporters"/>
    <property type="match status" value="1"/>
</dbReference>
<evidence type="ECO:0000256" key="2">
    <source>
        <dbReference type="ARBA" id="ARBA00022448"/>
    </source>
</evidence>
<feature type="domain" description="ABC transmembrane type-1" evidence="11">
    <location>
        <begin position="16"/>
        <end position="319"/>
    </location>
</feature>
<dbReference type="KEGG" id="nia:A8C56_16185"/>
<dbReference type="STRING" id="1176587.A8C56_16185"/>
<dbReference type="GO" id="GO:0016887">
    <property type="term" value="F:ATP hydrolysis activity"/>
    <property type="evidence" value="ECO:0007669"/>
    <property type="project" value="InterPro"/>
</dbReference>
<dbReference type="GO" id="GO:0015421">
    <property type="term" value="F:ABC-type oligopeptide transporter activity"/>
    <property type="evidence" value="ECO:0007669"/>
    <property type="project" value="TreeGrafter"/>
</dbReference>
<evidence type="ECO:0000256" key="4">
    <source>
        <dbReference type="ARBA" id="ARBA00022692"/>
    </source>
</evidence>
<accession>A0A1A9I6L2</accession>
<dbReference type="PANTHER" id="PTHR43394:SF1">
    <property type="entry name" value="ATP-BINDING CASSETTE SUB-FAMILY B MEMBER 10, MITOCHONDRIAL"/>
    <property type="match status" value="1"/>
</dbReference>
<dbReference type="GO" id="GO:0005524">
    <property type="term" value="F:ATP binding"/>
    <property type="evidence" value="ECO:0007669"/>
    <property type="project" value="UniProtKB-KW"/>
</dbReference>
<dbReference type="InterPro" id="IPR027417">
    <property type="entry name" value="P-loop_NTPase"/>
</dbReference>
<dbReference type="InterPro" id="IPR011527">
    <property type="entry name" value="ABC1_TM_dom"/>
</dbReference>
<dbReference type="InterPro" id="IPR039421">
    <property type="entry name" value="Type_1_exporter"/>
</dbReference>
<evidence type="ECO:0000256" key="3">
    <source>
        <dbReference type="ARBA" id="ARBA00022475"/>
    </source>
</evidence>
<evidence type="ECO:0000256" key="9">
    <source>
        <dbReference type="SAM" id="Phobius"/>
    </source>
</evidence>
<feature type="transmembrane region" description="Helical" evidence="9">
    <location>
        <begin position="69"/>
        <end position="87"/>
    </location>
</feature>
<keyword evidence="13" id="KW-1185">Reference proteome</keyword>
<dbReference type="InterPro" id="IPR003439">
    <property type="entry name" value="ABC_transporter-like_ATP-bd"/>
</dbReference>
<organism evidence="12 13">
    <name type="scientific">Niabella ginsenosidivorans</name>
    <dbReference type="NCBI Taxonomy" id="1176587"/>
    <lineage>
        <taxon>Bacteria</taxon>
        <taxon>Pseudomonadati</taxon>
        <taxon>Bacteroidota</taxon>
        <taxon>Chitinophagia</taxon>
        <taxon>Chitinophagales</taxon>
        <taxon>Chitinophagaceae</taxon>
        <taxon>Niabella</taxon>
    </lineage>
</organism>
<dbReference type="AlphaFoldDB" id="A0A1A9I6L2"/>
<reference evidence="12 13" key="1">
    <citation type="submission" date="2016-05" db="EMBL/GenBank/DDBJ databases">
        <title>Niabella ginsenosidivorans BS26 whole genome sequencing.</title>
        <authorList>
            <person name="Im W.T."/>
            <person name="Siddiqi M.Z."/>
        </authorList>
    </citation>
    <scope>NUCLEOTIDE SEQUENCE [LARGE SCALE GENOMIC DNA]</scope>
    <source>
        <strain evidence="12 13">BS26</strain>
    </source>
</reference>
<keyword evidence="3" id="KW-1003">Cell membrane</keyword>
<keyword evidence="6 12" id="KW-0067">ATP-binding</keyword>
<proteinExistence type="predicted"/>
<dbReference type="Proteomes" id="UP000077667">
    <property type="component" value="Chromosome"/>
</dbReference>
<dbReference type="SUPFAM" id="SSF90123">
    <property type="entry name" value="ABC transporter transmembrane region"/>
    <property type="match status" value="1"/>
</dbReference>
<protein>
    <submittedName>
        <fullName evidence="12">ABC transporter ATP-binding protein</fullName>
    </submittedName>
</protein>
<dbReference type="EMBL" id="CP015772">
    <property type="protein sequence ID" value="ANH82292.1"/>
    <property type="molecule type" value="Genomic_DNA"/>
</dbReference>
<dbReference type="InterPro" id="IPR017871">
    <property type="entry name" value="ABC_transporter-like_CS"/>
</dbReference>
<dbReference type="GO" id="GO:0005886">
    <property type="term" value="C:plasma membrane"/>
    <property type="evidence" value="ECO:0007669"/>
    <property type="project" value="UniProtKB-SubCell"/>
</dbReference>
<evidence type="ECO:0000256" key="1">
    <source>
        <dbReference type="ARBA" id="ARBA00004651"/>
    </source>
</evidence>
<evidence type="ECO:0000256" key="7">
    <source>
        <dbReference type="ARBA" id="ARBA00022989"/>
    </source>
</evidence>
<dbReference type="Pfam" id="PF00005">
    <property type="entry name" value="ABC_tran"/>
    <property type="match status" value="1"/>
</dbReference>
<dbReference type="Gene3D" id="1.20.1560.10">
    <property type="entry name" value="ABC transporter type 1, transmembrane domain"/>
    <property type="match status" value="1"/>
</dbReference>
<evidence type="ECO:0000259" key="11">
    <source>
        <dbReference type="PROSITE" id="PS50929"/>
    </source>
</evidence>
<feature type="transmembrane region" description="Helical" evidence="9">
    <location>
        <begin position="147"/>
        <end position="170"/>
    </location>
</feature>
<comment type="subcellular location">
    <subcellularLocation>
        <location evidence="1">Cell membrane</location>
        <topology evidence="1">Multi-pass membrane protein</topology>
    </subcellularLocation>
</comment>
<dbReference type="SUPFAM" id="SSF52540">
    <property type="entry name" value="P-loop containing nucleoside triphosphate hydrolases"/>
    <property type="match status" value="1"/>
</dbReference>
<gene>
    <name evidence="12" type="ORF">A8C56_16185</name>
</gene>
<keyword evidence="4 9" id="KW-0812">Transmembrane</keyword>
<keyword evidence="5" id="KW-0547">Nucleotide-binding</keyword>
<dbReference type="Gene3D" id="3.40.50.300">
    <property type="entry name" value="P-loop containing nucleotide triphosphate hydrolases"/>
    <property type="match status" value="1"/>
</dbReference>
<feature type="transmembrane region" description="Helical" evidence="9">
    <location>
        <begin position="262"/>
        <end position="284"/>
    </location>
</feature>
<evidence type="ECO:0000313" key="12">
    <source>
        <dbReference type="EMBL" id="ANH82292.1"/>
    </source>
</evidence>
<evidence type="ECO:0000256" key="5">
    <source>
        <dbReference type="ARBA" id="ARBA00022741"/>
    </source>
</evidence>
<keyword evidence="8 9" id="KW-0472">Membrane</keyword>
<feature type="domain" description="ABC transporter" evidence="10">
    <location>
        <begin position="351"/>
        <end position="588"/>
    </location>
</feature>
<dbReference type="InterPro" id="IPR036640">
    <property type="entry name" value="ABC1_TM_sf"/>
</dbReference>
<evidence type="ECO:0000259" key="10">
    <source>
        <dbReference type="PROSITE" id="PS50893"/>
    </source>
</evidence>